<dbReference type="Proteomes" id="UP000300142">
    <property type="component" value="Unassembled WGS sequence"/>
</dbReference>
<evidence type="ECO:0000313" key="2">
    <source>
        <dbReference type="Proteomes" id="UP000300142"/>
    </source>
</evidence>
<reference evidence="2" key="1">
    <citation type="submission" date="2019-02" db="EMBL/GenBank/DDBJ databases">
        <title>Draft genome sequence of Sphaerospermopsis reniformis NIES-1949.</title>
        <authorList>
            <person name="Yamaguchi H."/>
            <person name="Suzuki S."/>
            <person name="Kawachi M."/>
        </authorList>
    </citation>
    <scope>NUCLEOTIDE SEQUENCE [LARGE SCALE GENOMIC DNA]</scope>
    <source>
        <strain evidence="2">NIES-1949</strain>
    </source>
</reference>
<dbReference type="EMBL" id="BJCE01000301">
    <property type="protein sequence ID" value="GCL39706.1"/>
    <property type="molecule type" value="Genomic_DNA"/>
</dbReference>
<dbReference type="RefSeq" id="WP_137669214.1">
    <property type="nucleotide sequence ID" value="NZ_BJCE01000301.1"/>
</dbReference>
<name>A0A480A732_9CYAN</name>
<keyword evidence="2" id="KW-1185">Reference proteome</keyword>
<accession>A0A480A732</accession>
<dbReference type="AlphaFoldDB" id="A0A480A732"/>
<sequence>MNHKFYLSATILFCVCISGCQLESEKAWHERKCQEITKKIGLNYQPVTIYEKPACESKDKVNAGDVVLTNNIIFLDQRK</sequence>
<comment type="caution">
    <text evidence="1">The sequence shown here is derived from an EMBL/GenBank/DDBJ whole genome shotgun (WGS) entry which is preliminary data.</text>
</comment>
<evidence type="ECO:0000313" key="1">
    <source>
        <dbReference type="EMBL" id="GCL39706.1"/>
    </source>
</evidence>
<proteinExistence type="predicted"/>
<gene>
    <name evidence="1" type="ORF">SR1949_48340</name>
</gene>
<protein>
    <submittedName>
        <fullName evidence="1">Uncharacterized protein</fullName>
    </submittedName>
</protein>
<organism evidence="1 2">
    <name type="scientific">Sphaerospermopsis reniformis</name>
    <dbReference type="NCBI Taxonomy" id="531300"/>
    <lineage>
        <taxon>Bacteria</taxon>
        <taxon>Bacillati</taxon>
        <taxon>Cyanobacteriota</taxon>
        <taxon>Cyanophyceae</taxon>
        <taxon>Nostocales</taxon>
        <taxon>Aphanizomenonaceae</taxon>
        <taxon>Sphaerospermopsis</taxon>
    </lineage>
</organism>